<keyword evidence="1 3" id="KW-0732">Signal</keyword>
<dbReference type="InterPro" id="IPR019554">
    <property type="entry name" value="Soluble_ligand-bd"/>
</dbReference>
<evidence type="ECO:0000313" key="7">
    <source>
        <dbReference type="Proteomes" id="UP000319817"/>
    </source>
</evidence>
<reference evidence="6 7" key="1">
    <citation type="submission" date="2019-02" db="EMBL/GenBank/DDBJ databases">
        <title>Deep-cultivation of Planctomycetes and their phenomic and genomic characterization uncovers novel biology.</title>
        <authorList>
            <person name="Wiegand S."/>
            <person name="Jogler M."/>
            <person name="Boedeker C."/>
            <person name="Pinto D."/>
            <person name="Vollmers J."/>
            <person name="Rivas-Marin E."/>
            <person name="Kohn T."/>
            <person name="Peeters S.H."/>
            <person name="Heuer A."/>
            <person name="Rast P."/>
            <person name="Oberbeckmann S."/>
            <person name="Bunk B."/>
            <person name="Jeske O."/>
            <person name="Meyerdierks A."/>
            <person name="Storesund J.E."/>
            <person name="Kallscheuer N."/>
            <person name="Luecker S."/>
            <person name="Lage O.M."/>
            <person name="Pohl T."/>
            <person name="Merkel B.J."/>
            <person name="Hornburger P."/>
            <person name="Mueller R.-W."/>
            <person name="Bruemmer F."/>
            <person name="Labrenz M."/>
            <person name="Spormann A.M."/>
            <person name="Op den Camp H."/>
            <person name="Overmann J."/>
            <person name="Amann R."/>
            <person name="Jetten M.S.M."/>
            <person name="Mascher T."/>
            <person name="Medema M.H."/>
            <person name="Devos D.P."/>
            <person name="Kaster A.-K."/>
            <person name="Ovreas L."/>
            <person name="Rohde M."/>
            <person name="Galperin M.Y."/>
            <person name="Jogler C."/>
        </authorList>
    </citation>
    <scope>NUCLEOTIDE SEQUENCE [LARGE SCALE GENOMIC DNA]</scope>
    <source>
        <strain evidence="6 7">K23_9</strain>
    </source>
</reference>
<proteinExistence type="predicted"/>
<dbReference type="Pfam" id="PF10531">
    <property type="entry name" value="SLBB"/>
    <property type="match status" value="1"/>
</dbReference>
<dbReference type="Pfam" id="PF02563">
    <property type="entry name" value="Poly_export"/>
    <property type="match status" value="2"/>
</dbReference>
<dbReference type="PANTHER" id="PTHR33619:SF3">
    <property type="entry name" value="POLYSACCHARIDE EXPORT PROTEIN GFCE-RELATED"/>
    <property type="match status" value="1"/>
</dbReference>
<dbReference type="Gene3D" id="3.10.560.10">
    <property type="entry name" value="Outer membrane lipoprotein wza domain like"/>
    <property type="match status" value="1"/>
</dbReference>
<feature type="domain" description="Polysaccharide export protein N-terminal" evidence="4">
    <location>
        <begin position="227"/>
        <end position="302"/>
    </location>
</feature>
<evidence type="ECO:0000256" key="2">
    <source>
        <dbReference type="SAM" id="MobiDB-lite"/>
    </source>
</evidence>
<dbReference type="AlphaFoldDB" id="A0A517NND9"/>
<dbReference type="Gene3D" id="3.30.1950.10">
    <property type="entry name" value="wza like domain"/>
    <property type="match status" value="2"/>
</dbReference>
<dbReference type="PROSITE" id="PS51257">
    <property type="entry name" value="PROKAR_LIPOPROTEIN"/>
    <property type="match status" value="1"/>
</dbReference>
<gene>
    <name evidence="6" type="ORF">K239x_05860</name>
</gene>
<keyword evidence="7" id="KW-1185">Reference proteome</keyword>
<dbReference type="InterPro" id="IPR049712">
    <property type="entry name" value="Poly_export"/>
</dbReference>
<feature type="domain" description="Soluble ligand binding" evidence="5">
    <location>
        <begin position="384"/>
        <end position="430"/>
    </location>
</feature>
<dbReference type="PANTHER" id="PTHR33619">
    <property type="entry name" value="POLYSACCHARIDE EXPORT PROTEIN GFCE-RELATED"/>
    <property type="match status" value="1"/>
</dbReference>
<feature type="chain" id="PRO_5021909472" evidence="3">
    <location>
        <begin position="32"/>
        <end position="504"/>
    </location>
</feature>
<dbReference type="InterPro" id="IPR003715">
    <property type="entry name" value="Poly_export_N"/>
</dbReference>
<dbReference type="Proteomes" id="UP000319817">
    <property type="component" value="Chromosome"/>
</dbReference>
<evidence type="ECO:0000256" key="1">
    <source>
        <dbReference type="ARBA" id="ARBA00022729"/>
    </source>
</evidence>
<sequence length="504" mass="55401" precursor="true">MIVFMNKNKRVWAVLCLSAIGCLAFSLPASAQITNGDSVEELPKPLVQKAPHIQEAPPARFEEDEPSLSDRVDDARDVDARDNGSKTEDSVLKDDNTRRKDSQRESSQPRRTFRPLPETSALRPQPVSTTVQHRIVSQGNGHFCANCVDRTGRNAGMIGGFGIANGIGPCTDKDCECWQCPHNAPFQMHGPGDYAGPARTHRLPEYRLRTGDTIQLTYLVAPMKMAGAYRLVVGDEVMIESVADEDLQRGTMERGLKIQPDGTISLRLIGQVHAAGQSVGQLRDLLEELYKEFYPKPSIDVTPINTGTAARQVREAISGAGGFDPQSITQTITPEGEIRLPRIGSVLAQGLTMDELKEEINLRYDDVVGGLEVEPSLQSQAPHYFFVLGEVRQPGRYNMDTPTTVLGAMAMAGGQTVGANLRQVVIFRRGDDWELVSTLMDLRGAVLGRTAHPKDEIWLRDGDVIILPEAPIELFNNFVQQVFTEGIYGIIPLSASYNFGDSFN</sequence>
<evidence type="ECO:0000259" key="5">
    <source>
        <dbReference type="Pfam" id="PF10531"/>
    </source>
</evidence>
<dbReference type="GO" id="GO:0015159">
    <property type="term" value="F:polysaccharide transmembrane transporter activity"/>
    <property type="evidence" value="ECO:0007669"/>
    <property type="project" value="InterPro"/>
</dbReference>
<feature type="region of interest" description="Disordered" evidence="2">
    <location>
        <begin position="52"/>
        <end position="128"/>
    </location>
</feature>
<evidence type="ECO:0000259" key="4">
    <source>
        <dbReference type="Pfam" id="PF02563"/>
    </source>
</evidence>
<feature type="domain" description="Polysaccharide export protein N-terminal" evidence="4">
    <location>
        <begin position="329"/>
        <end position="366"/>
    </location>
</feature>
<name>A0A517NND9_9BACT</name>
<feature type="signal peptide" evidence="3">
    <location>
        <begin position="1"/>
        <end position="31"/>
    </location>
</feature>
<feature type="compositionally biased region" description="Basic and acidic residues" evidence="2">
    <location>
        <begin position="68"/>
        <end position="108"/>
    </location>
</feature>
<evidence type="ECO:0000256" key="3">
    <source>
        <dbReference type="SAM" id="SignalP"/>
    </source>
</evidence>
<protein>
    <submittedName>
        <fullName evidence="6">Polysaccharide biosynthesis/export protein</fullName>
    </submittedName>
</protein>
<accession>A0A517NND9</accession>
<evidence type="ECO:0000313" key="6">
    <source>
        <dbReference type="EMBL" id="QDT08646.1"/>
    </source>
</evidence>
<dbReference type="EMBL" id="CP036526">
    <property type="protein sequence ID" value="QDT08646.1"/>
    <property type="molecule type" value="Genomic_DNA"/>
</dbReference>
<organism evidence="6 7">
    <name type="scientific">Stieleria marina</name>
    <dbReference type="NCBI Taxonomy" id="1930275"/>
    <lineage>
        <taxon>Bacteria</taxon>
        <taxon>Pseudomonadati</taxon>
        <taxon>Planctomycetota</taxon>
        <taxon>Planctomycetia</taxon>
        <taxon>Pirellulales</taxon>
        <taxon>Pirellulaceae</taxon>
        <taxon>Stieleria</taxon>
    </lineage>
</organism>